<dbReference type="SUPFAM" id="SSF88659">
    <property type="entry name" value="Sigma3 and sigma4 domains of RNA polymerase sigma factors"/>
    <property type="match status" value="1"/>
</dbReference>
<keyword evidence="2" id="KW-0805">Transcription regulation</keyword>
<keyword evidence="7" id="KW-1185">Reference proteome</keyword>
<evidence type="ECO:0000256" key="3">
    <source>
        <dbReference type="ARBA" id="ARBA00023082"/>
    </source>
</evidence>
<dbReference type="NCBIfam" id="TIGR02937">
    <property type="entry name" value="sigma70-ECF"/>
    <property type="match status" value="1"/>
</dbReference>
<dbReference type="Pfam" id="PF04542">
    <property type="entry name" value="Sigma70_r2"/>
    <property type="match status" value="1"/>
</dbReference>
<gene>
    <name evidence="6" type="ORF">EDM21_00555</name>
</gene>
<comment type="caution">
    <text evidence="6">The sequence shown here is derived from an EMBL/GenBank/DDBJ whole genome shotgun (WGS) entry which is preliminary data.</text>
</comment>
<dbReference type="PANTHER" id="PTHR43133:SF51">
    <property type="entry name" value="RNA POLYMERASE SIGMA FACTOR"/>
    <property type="match status" value="1"/>
</dbReference>
<dbReference type="AlphaFoldDB" id="A0A7X3FEB5"/>
<dbReference type="Gene3D" id="1.10.1740.10">
    <property type="match status" value="1"/>
</dbReference>
<comment type="similarity">
    <text evidence="1">Belongs to the sigma-70 factor family. ECF subfamily.</text>
</comment>
<evidence type="ECO:0000313" key="7">
    <source>
        <dbReference type="Proteomes" id="UP000490800"/>
    </source>
</evidence>
<evidence type="ECO:0000256" key="4">
    <source>
        <dbReference type="ARBA" id="ARBA00023163"/>
    </source>
</evidence>
<dbReference type="InterPro" id="IPR013325">
    <property type="entry name" value="RNA_pol_sigma_r2"/>
</dbReference>
<dbReference type="InterPro" id="IPR013324">
    <property type="entry name" value="RNA_pol_sigma_r3/r4-like"/>
</dbReference>
<reference evidence="6 7" key="1">
    <citation type="journal article" date="2019" name="Microorganisms">
        <title>Paenibacillus lutrae sp. nov., A Chitinolytic Species Isolated from A River Otter in Castril Natural Park, Granada, Spain.</title>
        <authorList>
            <person name="Rodriguez M."/>
            <person name="Reina J.C."/>
            <person name="Bejar V."/>
            <person name="Llamas I."/>
        </authorList>
    </citation>
    <scope>NUCLEOTIDE SEQUENCE [LARGE SCALE GENOMIC DNA]</scope>
    <source>
        <strain evidence="6 7">N10</strain>
    </source>
</reference>
<dbReference type="InterPro" id="IPR014284">
    <property type="entry name" value="RNA_pol_sigma-70_dom"/>
</dbReference>
<dbReference type="GO" id="GO:0016987">
    <property type="term" value="F:sigma factor activity"/>
    <property type="evidence" value="ECO:0007669"/>
    <property type="project" value="UniProtKB-KW"/>
</dbReference>
<dbReference type="SUPFAM" id="SSF88946">
    <property type="entry name" value="Sigma2 domain of RNA polymerase sigma factors"/>
    <property type="match status" value="1"/>
</dbReference>
<protein>
    <submittedName>
        <fullName evidence="6">Sigma-70 family RNA polymerase sigma factor</fullName>
    </submittedName>
</protein>
<dbReference type="InterPro" id="IPR007627">
    <property type="entry name" value="RNA_pol_sigma70_r2"/>
</dbReference>
<keyword evidence="4" id="KW-0804">Transcription</keyword>
<dbReference type="GO" id="GO:0006352">
    <property type="term" value="P:DNA-templated transcription initiation"/>
    <property type="evidence" value="ECO:0007669"/>
    <property type="project" value="InterPro"/>
</dbReference>
<accession>A0A7X3FEB5</accession>
<dbReference type="EMBL" id="RHLK01000001">
    <property type="protein sequence ID" value="MVO98045.1"/>
    <property type="molecule type" value="Genomic_DNA"/>
</dbReference>
<name>A0A7X3FEB5_9BACL</name>
<proteinExistence type="inferred from homology"/>
<keyword evidence="3" id="KW-0731">Sigma factor</keyword>
<organism evidence="6 7">
    <name type="scientific">Paenibacillus lutrae</name>
    <dbReference type="NCBI Taxonomy" id="2078573"/>
    <lineage>
        <taxon>Bacteria</taxon>
        <taxon>Bacillati</taxon>
        <taxon>Bacillota</taxon>
        <taxon>Bacilli</taxon>
        <taxon>Bacillales</taxon>
        <taxon>Paenibacillaceae</taxon>
        <taxon>Paenibacillus</taxon>
    </lineage>
</organism>
<evidence type="ECO:0000256" key="1">
    <source>
        <dbReference type="ARBA" id="ARBA00010641"/>
    </source>
</evidence>
<feature type="domain" description="RNA polymerase sigma-70 region 2" evidence="5">
    <location>
        <begin position="16"/>
        <end position="79"/>
    </location>
</feature>
<evidence type="ECO:0000256" key="2">
    <source>
        <dbReference type="ARBA" id="ARBA00023015"/>
    </source>
</evidence>
<sequence length="161" mass="19189">MGDDDIVKREHFANIVNKYADMVLRLALTYLGNRADAQDVYQDVFNKLFKYERPFNDAEHEKAWIIRVTMNTCKYVIRSPWKKWFAVIEDMPDRHIENLDIVSVVITLPRKYRLVIHLYYYEGYKTAEISNIFEHQREHCPDTVKTSKGITERKDVGRMGR</sequence>
<dbReference type="Proteomes" id="UP000490800">
    <property type="component" value="Unassembled WGS sequence"/>
</dbReference>
<evidence type="ECO:0000313" key="6">
    <source>
        <dbReference type="EMBL" id="MVO98045.1"/>
    </source>
</evidence>
<dbReference type="Gene3D" id="1.10.10.10">
    <property type="entry name" value="Winged helix-like DNA-binding domain superfamily/Winged helix DNA-binding domain"/>
    <property type="match status" value="1"/>
</dbReference>
<dbReference type="RefSeq" id="WP_157331889.1">
    <property type="nucleotide sequence ID" value="NZ_RHLK01000001.1"/>
</dbReference>
<dbReference type="InterPro" id="IPR036388">
    <property type="entry name" value="WH-like_DNA-bd_sf"/>
</dbReference>
<dbReference type="InterPro" id="IPR039425">
    <property type="entry name" value="RNA_pol_sigma-70-like"/>
</dbReference>
<dbReference type="OrthoDB" id="9794508at2"/>
<evidence type="ECO:0000259" key="5">
    <source>
        <dbReference type="Pfam" id="PF04542"/>
    </source>
</evidence>
<dbReference type="PANTHER" id="PTHR43133">
    <property type="entry name" value="RNA POLYMERASE ECF-TYPE SIGMA FACTO"/>
    <property type="match status" value="1"/>
</dbReference>